<comment type="caution">
    <text evidence="2">The sequence shown here is derived from an EMBL/GenBank/DDBJ whole genome shotgun (WGS) entry which is preliminary data.</text>
</comment>
<accession>A0A178MXH8</accession>
<evidence type="ECO:0000256" key="1">
    <source>
        <dbReference type="SAM" id="SignalP"/>
    </source>
</evidence>
<proteinExistence type="predicted"/>
<evidence type="ECO:0008006" key="4">
    <source>
        <dbReference type="Google" id="ProtNLM"/>
    </source>
</evidence>
<dbReference type="STRING" id="1285242.A6A04_11265"/>
<name>A0A178MXH8_9PROT</name>
<protein>
    <recommendedName>
        <fullName evidence="4">SPOR domain-containing protein</fullName>
    </recommendedName>
</protein>
<keyword evidence="1" id="KW-0732">Signal</keyword>
<dbReference type="Proteomes" id="UP000078428">
    <property type="component" value="Unassembled WGS sequence"/>
</dbReference>
<keyword evidence="3" id="KW-1185">Reference proteome</keyword>
<dbReference type="EMBL" id="LWQT01000020">
    <property type="protein sequence ID" value="OAN55233.1"/>
    <property type="molecule type" value="Genomic_DNA"/>
</dbReference>
<dbReference type="AlphaFoldDB" id="A0A178MXH8"/>
<evidence type="ECO:0000313" key="3">
    <source>
        <dbReference type="Proteomes" id="UP000078428"/>
    </source>
</evidence>
<gene>
    <name evidence="2" type="ORF">A6A04_11265</name>
</gene>
<feature type="signal peptide" evidence="1">
    <location>
        <begin position="1"/>
        <end position="20"/>
    </location>
</feature>
<dbReference type="OrthoDB" id="5339269at2"/>
<reference evidence="2 3" key="1">
    <citation type="submission" date="2016-04" db="EMBL/GenBank/DDBJ databases">
        <title>Draft genome sequence of freshwater magnetotactic bacteria Magnetospirillum marisnigri SP-1 and Magnetospirillum moscoviense BB-1.</title>
        <authorList>
            <person name="Koziaeva V."/>
            <person name="Dziuba M.V."/>
            <person name="Ivanov T.M."/>
            <person name="Kuznetsov B."/>
            <person name="Grouzdev D.S."/>
        </authorList>
    </citation>
    <scope>NUCLEOTIDE SEQUENCE [LARGE SCALE GENOMIC DNA]</scope>
    <source>
        <strain evidence="2 3">SP-1</strain>
    </source>
</reference>
<sequence length="205" mass="22299">MRLILLLLILLASPVPMASAQVGPSDPPRIITERNGAITNHRVEGSLAPSREIGCIAVAEADNAMTPPDLYIGVRKCLDQDRFERAVELFALAGLYGNFDAMRVTDRSAGQAKTVLIMGTFSTVGPERKDRFRQALERMNANPDSLTALCRSVDRVGHPGYYPAYMILHGMKAFTGNPHDGALAPDFDAAATWTSLRSNYLHCPG</sequence>
<evidence type="ECO:0000313" key="2">
    <source>
        <dbReference type="EMBL" id="OAN55233.1"/>
    </source>
</evidence>
<organism evidence="2 3">
    <name type="scientific">Paramagnetospirillum marisnigri</name>
    <dbReference type="NCBI Taxonomy" id="1285242"/>
    <lineage>
        <taxon>Bacteria</taxon>
        <taxon>Pseudomonadati</taxon>
        <taxon>Pseudomonadota</taxon>
        <taxon>Alphaproteobacteria</taxon>
        <taxon>Rhodospirillales</taxon>
        <taxon>Magnetospirillaceae</taxon>
        <taxon>Paramagnetospirillum</taxon>
    </lineage>
</organism>
<dbReference type="RefSeq" id="WP_068489414.1">
    <property type="nucleotide sequence ID" value="NZ_LWQT01000020.1"/>
</dbReference>
<feature type="chain" id="PRO_5008092359" description="SPOR domain-containing protein" evidence="1">
    <location>
        <begin position="21"/>
        <end position="205"/>
    </location>
</feature>